<dbReference type="RefSeq" id="WP_343933394.1">
    <property type="nucleotide sequence ID" value="NZ_BAAABU010000003.1"/>
</dbReference>
<dbReference type="SUPFAM" id="SSF56801">
    <property type="entry name" value="Acetyl-CoA synthetase-like"/>
    <property type="match status" value="1"/>
</dbReference>
<keyword evidence="2 7" id="KW-0436">Ligase</keyword>
<dbReference type="InterPro" id="IPR025110">
    <property type="entry name" value="AMP-bd_C"/>
</dbReference>
<feature type="domain" description="AMP-binding enzyme C-terminal" evidence="6">
    <location>
        <begin position="439"/>
        <end position="553"/>
    </location>
</feature>
<dbReference type="Pfam" id="PF00501">
    <property type="entry name" value="AMP-binding"/>
    <property type="match status" value="1"/>
</dbReference>
<evidence type="ECO:0000259" key="6">
    <source>
        <dbReference type="Pfam" id="PF23024"/>
    </source>
</evidence>
<protein>
    <submittedName>
        <fullName evidence="7">Fatty acyl-AMP ligase</fullName>
    </submittedName>
</protein>
<comment type="caution">
    <text evidence="7">The sequence shown here is derived from an EMBL/GenBank/DDBJ whole genome shotgun (WGS) entry which is preliminary data.</text>
</comment>
<comment type="similarity">
    <text evidence="1">Belongs to the ATP-dependent AMP-binding enzyme family.</text>
</comment>
<dbReference type="PANTHER" id="PTHR22754:SF32">
    <property type="entry name" value="DISCO-INTERACTING PROTEIN 2"/>
    <property type="match status" value="1"/>
</dbReference>
<dbReference type="Gene3D" id="3.30.300.30">
    <property type="match status" value="1"/>
</dbReference>
<evidence type="ECO:0000256" key="3">
    <source>
        <dbReference type="ARBA" id="ARBA00022832"/>
    </source>
</evidence>
<gene>
    <name evidence="7" type="ORF">GCM10010492_19840</name>
</gene>
<dbReference type="EMBL" id="BAAABU010000003">
    <property type="protein sequence ID" value="GAA0221764.1"/>
    <property type="molecule type" value="Genomic_DNA"/>
</dbReference>
<dbReference type="CDD" id="cd05931">
    <property type="entry name" value="FAAL"/>
    <property type="match status" value="1"/>
</dbReference>
<evidence type="ECO:0000256" key="2">
    <source>
        <dbReference type="ARBA" id="ARBA00022598"/>
    </source>
</evidence>
<reference evidence="8" key="1">
    <citation type="journal article" date="2019" name="Int. J. Syst. Evol. Microbiol.">
        <title>The Global Catalogue of Microorganisms (GCM) 10K type strain sequencing project: providing services to taxonomists for standard genome sequencing and annotation.</title>
        <authorList>
            <consortium name="The Broad Institute Genomics Platform"/>
            <consortium name="The Broad Institute Genome Sequencing Center for Infectious Disease"/>
            <person name="Wu L."/>
            <person name="Ma J."/>
        </authorList>
    </citation>
    <scope>NUCLEOTIDE SEQUENCE [LARGE SCALE GENOMIC DNA]</scope>
    <source>
        <strain evidence="8">JCM 3380</strain>
    </source>
</reference>
<keyword evidence="4" id="KW-0443">Lipid metabolism</keyword>
<dbReference type="InterPro" id="IPR000873">
    <property type="entry name" value="AMP-dep_synth/lig_dom"/>
</dbReference>
<evidence type="ECO:0000313" key="7">
    <source>
        <dbReference type="EMBL" id="GAA0221764.1"/>
    </source>
</evidence>
<dbReference type="InterPro" id="IPR042099">
    <property type="entry name" value="ANL_N_sf"/>
</dbReference>
<organism evidence="7 8">
    <name type="scientific">Saccharothrix mutabilis subsp. mutabilis</name>
    <dbReference type="NCBI Taxonomy" id="66855"/>
    <lineage>
        <taxon>Bacteria</taxon>
        <taxon>Bacillati</taxon>
        <taxon>Actinomycetota</taxon>
        <taxon>Actinomycetes</taxon>
        <taxon>Pseudonocardiales</taxon>
        <taxon>Pseudonocardiaceae</taxon>
        <taxon>Saccharothrix</taxon>
    </lineage>
</organism>
<keyword evidence="3" id="KW-0276">Fatty acid metabolism</keyword>
<feature type="domain" description="AMP-dependent synthetase/ligase" evidence="5">
    <location>
        <begin position="20"/>
        <end position="399"/>
    </location>
</feature>
<evidence type="ECO:0000313" key="8">
    <source>
        <dbReference type="Proteomes" id="UP001500416"/>
    </source>
</evidence>
<dbReference type="Proteomes" id="UP001500416">
    <property type="component" value="Unassembled WGS sequence"/>
</dbReference>
<dbReference type="GO" id="GO:0016874">
    <property type="term" value="F:ligase activity"/>
    <property type="evidence" value="ECO:0007669"/>
    <property type="project" value="UniProtKB-KW"/>
</dbReference>
<dbReference type="InterPro" id="IPR040097">
    <property type="entry name" value="FAAL/FAAC"/>
</dbReference>
<dbReference type="PANTHER" id="PTHR22754">
    <property type="entry name" value="DISCO-INTERACTING PROTEIN 2 DIP2 -RELATED"/>
    <property type="match status" value="1"/>
</dbReference>
<name>A0ABP3D2N1_9PSEU</name>
<accession>A0ABP3D2N1</accession>
<evidence type="ECO:0000256" key="4">
    <source>
        <dbReference type="ARBA" id="ARBA00023098"/>
    </source>
</evidence>
<dbReference type="Pfam" id="PF23024">
    <property type="entry name" value="AMP-dom_DIP2-like"/>
    <property type="match status" value="1"/>
</dbReference>
<dbReference type="Gene3D" id="3.40.50.12780">
    <property type="entry name" value="N-terminal domain of ligase-like"/>
    <property type="match status" value="1"/>
</dbReference>
<evidence type="ECO:0000256" key="1">
    <source>
        <dbReference type="ARBA" id="ARBA00006432"/>
    </source>
</evidence>
<sequence>MTVTAPGVTTNSGPVADAVRHWAGQRPDSTAFTFLDHDADPAGLPVRITWSHLDRRARGLAARLRRTCAPKDRVLILLPQGIDYAVAFVACLYADVLAVPLFPLTGAGHRDRLDGIVRDCSPTAALVRDATDLAGLHTIDVNRVEPSDAPPTPGHGPAYLQYTSGSTRTPAGVVVTDRNFQVNVRQALTAYGLRDQPATPVSWLPLFHDMGLVLGLGVALLTGVEATLMDPLAFLYRPARWLDALHGKRNVISAAPNFAYELCVRRTTDDDRAHLDLTGVAALINGSEPVHAATIARFHDTFAPHGLRTDAQRPSYGLAEATVFVTAATGPPTTTPFDRKALAEGRAEVQDDPERATTLVGCGQAVEQDVVVVADGAECPPGRIGEIWVHGENVAPGYWVAKPGVFGATLPGDPRPWLRTGDLGVLHDGELYVVGRIKDLIVVDGRNHYPQDVEATAERADPALRRGHVAAFSVLGDAQEALVIVAERAPKVPREAIDPARVRRNVRAAVSAHHDVRVRDVLLVEPGSVPRTSSGKLSRAACRDRYLAAELPVS</sequence>
<keyword evidence="8" id="KW-1185">Reference proteome</keyword>
<evidence type="ECO:0000259" key="5">
    <source>
        <dbReference type="Pfam" id="PF00501"/>
    </source>
</evidence>
<dbReference type="InterPro" id="IPR045851">
    <property type="entry name" value="AMP-bd_C_sf"/>
</dbReference>
<proteinExistence type="inferred from homology"/>